<evidence type="ECO:0000256" key="1">
    <source>
        <dbReference type="ARBA" id="ARBA00004651"/>
    </source>
</evidence>
<feature type="transmembrane region" description="Helical" evidence="6">
    <location>
        <begin position="73"/>
        <end position="98"/>
    </location>
</feature>
<keyword evidence="3 6" id="KW-0812">Transmembrane</keyword>
<evidence type="ECO:0000256" key="2">
    <source>
        <dbReference type="ARBA" id="ARBA00022475"/>
    </source>
</evidence>
<feature type="transmembrane region" description="Helical" evidence="6">
    <location>
        <begin position="7"/>
        <end position="29"/>
    </location>
</feature>
<comment type="caution">
    <text evidence="8">The sequence shown here is derived from an EMBL/GenBank/DDBJ whole genome shotgun (WGS) entry which is preliminary data.</text>
</comment>
<evidence type="ECO:0000256" key="5">
    <source>
        <dbReference type="ARBA" id="ARBA00023136"/>
    </source>
</evidence>
<evidence type="ECO:0000313" key="9">
    <source>
        <dbReference type="Proteomes" id="UP001549691"/>
    </source>
</evidence>
<protein>
    <submittedName>
        <fullName evidence="8">DMT family transporter</fullName>
    </submittedName>
</protein>
<evidence type="ECO:0000313" key="8">
    <source>
        <dbReference type="EMBL" id="MET7013293.1"/>
    </source>
</evidence>
<organism evidence="8 9">
    <name type="scientific">Uliginosibacterium flavum</name>
    <dbReference type="NCBI Taxonomy" id="1396831"/>
    <lineage>
        <taxon>Bacteria</taxon>
        <taxon>Pseudomonadati</taxon>
        <taxon>Pseudomonadota</taxon>
        <taxon>Betaproteobacteria</taxon>
        <taxon>Rhodocyclales</taxon>
        <taxon>Zoogloeaceae</taxon>
        <taxon>Uliginosibacterium</taxon>
    </lineage>
</organism>
<feature type="transmembrane region" description="Helical" evidence="6">
    <location>
        <begin position="128"/>
        <end position="145"/>
    </location>
</feature>
<comment type="subcellular location">
    <subcellularLocation>
        <location evidence="1">Cell membrane</location>
        <topology evidence="1">Multi-pass membrane protein</topology>
    </subcellularLocation>
</comment>
<dbReference type="SUPFAM" id="SSF103481">
    <property type="entry name" value="Multidrug resistance efflux transporter EmrE"/>
    <property type="match status" value="2"/>
</dbReference>
<feature type="transmembrane region" description="Helical" evidence="6">
    <location>
        <begin position="41"/>
        <end position="61"/>
    </location>
</feature>
<gene>
    <name evidence="8" type="ORF">ABXR19_03765</name>
</gene>
<dbReference type="InterPro" id="IPR051258">
    <property type="entry name" value="Diverse_Substrate_Transporter"/>
</dbReference>
<feature type="transmembrane region" description="Helical" evidence="6">
    <location>
        <begin position="277"/>
        <end position="294"/>
    </location>
</feature>
<evidence type="ECO:0000256" key="3">
    <source>
        <dbReference type="ARBA" id="ARBA00022692"/>
    </source>
</evidence>
<feature type="transmembrane region" description="Helical" evidence="6">
    <location>
        <begin position="157"/>
        <end position="177"/>
    </location>
</feature>
<evidence type="ECO:0000256" key="4">
    <source>
        <dbReference type="ARBA" id="ARBA00022989"/>
    </source>
</evidence>
<reference evidence="8 9" key="1">
    <citation type="submission" date="2024-07" db="EMBL/GenBank/DDBJ databases">
        <title>Uliginosibacterium flavum JJ3220;KACC:17644.</title>
        <authorList>
            <person name="Kim M.K."/>
        </authorList>
    </citation>
    <scope>NUCLEOTIDE SEQUENCE [LARGE SCALE GENOMIC DNA]</scope>
    <source>
        <strain evidence="8 9">KACC:17644</strain>
    </source>
</reference>
<proteinExistence type="predicted"/>
<feature type="transmembrane region" description="Helical" evidence="6">
    <location>
        <begin position="189"/>
        <end position="209"/>
    </location>
</feature>
<keyword evidence="4 6" id="KW-1133">Transmembrane helix</keyword>
<feature type="transmembrane region" description="Helical" evidence="6">
    <location>
        <begin position="221"/>
        <end position="244"/>
    </location>
</feature>
<dbReference type="PANTHER" id="PTHR42920">
    <property type="entry name" value="OS03G0707200 PROTEIN-RELATED"/>
    <property type="match status" value="1"/>
</dbReference>
<dbReference type="InterPro" id="IPR000620">
    <property type="entry name" value="EamA_dom"/>
</dbReference>
<sequence>MRSTHQVSGFAFAVLGAVCFSFKAIFVKLAYRYGVDAETLLALRMGYALPFFIAMGFSISYREPRALSRRDLLMLLVLGVTGYYLASYLDFLGLRYITAALERLILFIYPTLVVILSAVFLGKRIARAMLAPMLLCYIGIGLAVSHDLDLSHAGSNVALGCLLVFGSTLSYATYLMLSGEEVKTLGATRVAALATSVACVLSLLQFVLMRPLASLAQPWQVHALALAMALLSTVLPIWLIAVAMRRIGASATSMIGTLGPVLTILFGWVFLGESLGAIQLFGAGLVITGVVLIGRMKD</sequence>
<dbReference type="Gene3D" id="1.10.3730.20">
    <property type="match status" value="1"/>
</dbReference>
<dbReference type="RefSeq" id="WP_354599757.1">
    <property type="nucleotide sequence ID" value="NZ_JBEWZI010000003.1"/>
</dbReference>
<keyword evidence="2" id="KW-1003">Cell membrane</keyword>
<accession>A0ABV2TIB4</accession>
<dbReference type="PANTHER" id="PTHR42920:SF5">
    <property type="entry name" value="EAMA DOMAIN-CONTAINING PROTEIN"/>
    <property type="match status" value="1"/>
</dbReference>
<feature type="domain" description="EamA" evidence="7">
    <location>
        <begin position="159"/>
        <end position="294"/>
    </location>
</feature>
<dbReference type="InterPro" id="IPR037185">
    <property type="entry name" value="EmrE-like"/>
</dbReference>
<evidence type="ECO:0000256" key="6">
    <source>
        <dbReference type="SAM" id="Phobius"/>
    </source>
</evidence>
<name>A0ABV2TIB4_9RHOO</name>
<feature type="domain" description="EamA" evidence="7">
    <location>
        <begin position="8"/>
        <end position="143"/>
    </location>
</feature>
<evidence type="ECO:0000259" key="7">
    <source>
        <dbReference type="Pfam" id="PF00892"/>
    </source>
</evidence>
<keyword evidence="9" id="KW-1185">Reference proteome</keyword>
<dbReference type="Pfam" id="PF00892">
    <property type="entry name" value="EamA"/>
    <property type="match status" value="2"/>
</dbReference>
<dbReference type="Proteomes" id="UP001549691">
    <property type="component" value="Unassembled WGS sequence"/>
</dbReference>
<keyword evidence="5 6" id="KW-0472">Membrane</keyword>
<feature type="transmembrane region" description="Helical" evidence="6">
    <location>
        <begin position="251"/>
        <end position="271"/>
    </location>
</feature>
<feature type="transmembrane region" description="Helical" evidence="6">
    <location>
        <begin position="104"/>
        <end position="121"/>
    </location>
</feature>
<dbReference type="EMBL" id="JBEWZI010000003">
    <property type="protein sequence ID" value="MET7013293.1"/>
    <property type="molecule type" value="Genomic_DNA"/>
</dbReference>